<gene>
    <name evidence="1" type="ORF">KRQ00_000955</name>
</gene>
<dbReference type="AlphaFoldDB" id="A0A9P3WRT9"/>
<name>A0A9P3WRT9_CLODI</name>
<dbReference type="Proteomes" id="UP000879542">
    <property type="component" value="Unassembled WGS sequence"/>
</dbReference>
<evidence type="ECO:0000313" key="1">
    <source>
        <dbReference type="EMBL" id="HBH2619219.1"/>
    </source>
</evidence>
<dbReference type="EMBL" id="DAEQIJ010000003">
    <property type="protein sequence ID" value="HBH2619219.1"/>
    <property type="molecule type" value="Genomic_DNA"/>
</dbReference>
<reference evidence="1" key="2">
    <citation type="submission" date="2021-06" db="EMBL/GenBank/DDBJ databases">
        <authorList>
            <consortium name="NCBI Pathogen Detection Project"/>
        </authorList>
    </citation>
    <scope>NUCLEOTIDE SEQUENCE</scope>
    <source>
        <strain evidence="1">Clostridioides</strain>
    </source>
</reference>
<comment type="caution">
    <text evidence="1">The sequence shown here is derived from an EMBL/GenBank/DDBJ whole genome shotgun (WGS) entry which is preliminary data.</text>
</comment>
<reference evidence="1" key="1">
    <citation type="journal article" date="2018" name="Genome Biol.">
        <title>SKESA: strategic k-mer extension for scrupulous assemblies.</title>
        <authorList>
            <person name="Souvorov A."/>
            <person name="Agarwala R."/>
            <person name="Lipman D.J."/>
        </authorList>
    </citation>
    <scope>NUCLEOTIDE SEQUENCE</scope>
    <source>
        <strain evidence="1">Clostridioides</strain>
    </source>
</reference>
<evidence type="ECO:0000313" key="2">
    <source>
        <dbReference type="Proteomes" id="UP000879542"/>
    </source>
</evidence>
<proteinExistence type="predicted"/>
<evidence type="ECO:0008006" key="3">
    <source>
        <dbReference type="Google" id="ProtNLM"/>
    </source>
</evidence>
<accession>A0A9P3WRT9</accession>
<sequence>MREIKAKFYRSGDIVRDIGIVYFYELLMDLKNELEKNDYKLKFTCELNRNYLSLESAEYIDPKYISDYILENQLFKVFKNGKKETLEKIFSNIDNLTYVNFIEELDKSSATEKQKEEIKKDFKNRRFPYVRNSGKYGLNTSLENMETNVKRIVNTVIKSNIEIDKLDLTQYEEKDSVCNVCNINKTTKLDIDLRERKDSKYNFLFRGAEKSGFKRSGQVESNICFECEFFNLMCLLYINLKRPMVFAYTNDLRELAFLNHKIMLKRKMYSDKSFYKKLLHEKISSIRLYRFDIDTNKGIILKFDSIIEYKELLKKIELIDIIDNYNFSREPGNTKNLGKKMIDNGNLSNLKELLLDNISVLKQSTGTSREMDFVSSSYNIGLYIKLCWIVDGGEEYKMKNYMESNLIYSRVGKDLFNKMTDESRRKNFSMKVIQLLKSNDRAQLFQTIMHVLVSNGILIGEGFVEGIMQSSELELNTNVGIFIQEIMK</sequence>
<dbReference type="RefSeq" id="WP_003430919.1">
    <property type="nucleotide sequence ID" value="NZ_AP025558.1"/>
</dbReference>
<protein>
    <recommendedName>
        <fullName evidence="3">Type I-B CRISPR-associated protein Cas8b1/Cst1</fullName>
    </recommendedName>
</protein>
<organism evidence="1 2">
    <name type="scientific">Clostridioides difficile</name>
    <name type="common">Peptoclostridium difficile</name>
    <dbReference type="NCBI Taxonomy" id="1496"/>
    <lineage>
        <taxon>Bacteria</taxon>
        <taxon>Bacillati</taxon>
        <taxon>Bacillota</taxon>
        <taxon>Clostridia</taxon>
        <taxon>Peptostreptococcales</taxon>
        <taxon>Peptostreptococcaceae</taxon>
        <taxon>Clostridioides</taxon>
    </lineage>
</organism>